<dbReference type="EMBL" id="UAUE01000025">
    <property type="protein sequence ID" value="SPY99770.1"/>
    <property type="molecule type" value="Genomic_DNA"/>
</dbReference>
<reference evidence="1 2" key="1">
    <citation type="submission" date="2018-06" db="EMBL/GenBank/DDBJ databases">
        <authorList>
            <consortium name="Pathogen Informatics"/>
            <person name="Doyle S."/>
        </authorList>
    </citation>
    <scope>NUCLEOTIDE SEQUENCE [LARGE SCALE GENOMIC DNA]</scope>
    <source>
        <strain evidence="1 2">NCTC10975</strain>
    </source>
</reference>
<sequence>MNKPISFIICFTTLFITACTPKEKLQQLETEPRSIILNKNIQIAQPDLYLTTPKVVRYDRYLLINTSPTLAQSDPIEQIIDVHIPTSQQSSVSDAMRYILQPSGYSLCKTTSSNQVLYNQKLPVVHHQLGPMRLKQALQVLAGVAWQLEIDAVQRIICHSLREGYQLPTEILTNSTLSADRMLQ</sequence>
<dbReference type="Proteomes" id="UP000251485">
    <property type="component" value="Unassembled WGS sequence"/>
</dbReference>
<evidence type="ECO:0000313" key="1">
    <source>
        <dbReference type="EMBL" id="SPY99770.1"/>
    </source>
</evidence>
<gene>
    <name evidence="1" type="ORF">NCTC10975_03492</name>
</gene>
<dbReference type="RefSeq" id="WP_012367551.1">
    <property type="nucleotide sequence ID" value="NZ_CAXOHV010000012.1"/>
</dbReference>
<dbReference type="NCBIfam" id="TIGR03748">
    <property type="entry name" value="conj_PilL"/>
    <property type="match status" value="1"/>
</dbReference>
<name>A0A2X2DYW8_PROMI</name>
<dbReference type="OMA" id="WFHYPER"/>
<proteinExistence type="predicted"/>
<dbReference type="GeneID" id="6801857"/>
<protein>
    <submittedName>
        <fullName evidence="1">Lipoprotein</fullName>
    </submittedName>
</protein>
<accession>A0A2X2DYW8</accession>
<evidence type="ECO:0000313" key="2">
    <source>
        <dbReference type="Proteomes" id="UP000251485"/>
    </source>
</evidence>
<organism evidence="1 2">
    <name type="scientific">Proteus mirabilis</name>
    <dbReference type="NCBI Taxonomy" id="584"/>
    <lineage>
        <taxon>Bacteria</taxon>
        <taxon>Pseudomonadati</taxon>
        <taxon>Pseudomonadota</taxon>
        <taxon>Gammaproteobacteria</taxon>
        <taxon>Enterobacterales</taxon>
        <taxon>Morganellaceae</taxon>
        <taxon>Proteus</taxon>
    </lineage>
</organism>
<dbReference type="AlphaFoldDB" id="A0A2X2DYW8"/>
<dbReference type="PROSITE" id="PS51257">
    <property type="entry name" value="PROKAR_LIPOPROTEIN"/>
    <property type="match status" value="1"/>
</dbReference>
<dbReference type="InterPro" id="IPR022260">
    <property type="entry name" value="Integr_conj_element_PilL"/>
</dbReference>
<keyword evidence="1" id="KW-0449">Lipoprotein</keyword>